<reference evidence="2" key="1">
    <citation type="journal article" date="2019" name="Int. J. Syst. Evol. Microbiol.">
        <title>The Global Catalogue of Microorganisms (GCM) 10K type strain sequencing project: providing services to taxonomists for standard genome sequencing and annotation.</title>
        <authorList>
            <consortium name="The Broad Institute Genomics Platform"/>
            <consortium name="The Broad Institute Genome Sequencing Center for Infectious Disease"/>
            <person name="Wu L."/>
            <person name="Ma J."/>
        </authorList>
    </citation>
    <scope>NUCLEOTIDE SEQUENCE [LARGE SCALE GENOMIC DNA]</scope>
    <source>
        <strain evidence="2">CCUG 62953</strain>
    </source>
</reference>
<accession>A0ABW3ZFP2</accession>
<dbReference type="Pfam" id="PF06748">
    <property type="entry name" value="DUF1217"/>
    <property type="match status" value="1"/>
</dbReference>
<dbReference type="SUPFAM" id="SSF158837">
    <property type="entry name" value="AGR C 984p-like"/>
    <property type="match status" value="1"/>
</dbReference>
<keyword evidence="2" id="KW-1185">Reference proteome</keyword>
<gene>
    <name evidence="1" type="ORF">ACFQ4E_06320</name>
</gene>
<protein>
    <submittedName>
        <fullName evidence="1">DUF1217 domain-containing protein</fullName>
    </submittedName>
</protein>
<evidence type="ECO:0000313" key="1">
    <source>
        <dbReference type="EMBL" id="MFD1342026.1"/>
    </source>
</evidence>
<organism evidence="1 2">
    <name type="scientific">Litorisediminicola beolgyonensis</name>
    <dbReference type="NCBI Taxonomy" id="1173614"/>
    <lineage>
        <taxon>Bacteria</taxon>
        <taxon>Pseudomonadati</taxon>
        <taxon>Pseudomonadota</taxon>
        <taxon>Alphaproteobacteria</taxon>
        <taxon>Rhodobacterales</taxon>
        <taxon>Paracoccaceae</taxon>
        <taxon>Litorisediminicola</taxon>
    </lineage>
</organism>
<dbReference type="RefSeq" id="WP_386802092.1">
    <property type="nucleotide sequence ID" value="NZ_JBHTMU010000008.1"/>
</dbReference>
<name>A0ABW3ZFP2_9RHOB</name>
<comment type="caution">
    <text evidence="1">The sequence shown here is derived from an EMBL/GenBank/DDBJ whole genome shotgun (WGS) entry which is preliminary data.</text>
</comment>
<dbReference type="EMBL" id="JBHTMU010000008">
    <property type="protein sequence ID" value="MFD1342026.1"/>
    <property type="molecule type" value="Genomic_DNA"/>
</dbReference>
<evidence type="ECO:0000313" key="2">
    <source>
        <dbReference type="Proteomes" id="UP001597135"/>
    </source>
</evidence>
<sequence length="270" mass="30203">MMLALGTMSAQTGLRLVTTVEDKAKALIRDSAQHARAIAHFEENIASVNSVDDLMADPDLYAFVMRAYDLEDQIFGKALMSKMLKSDIDDPKALVNRLSDPRFKELYNALQFGPEGENTLVTLSKKWRDSVVEKYVSRQFIDQQYDQNETVGTALEFRQKIGSVENVFDILKDRDLALVVRTALGLPREFAQLDIDKQAEEIKERLDLETLKDPAEVEKLVNRYVLISDAQSGTATAGSAALQMLTSAANYSFVSIDLEAISSLPRSPYR</sequence>
<dbReference type="Gene3D" id="1.10.3700.10">
    <property type="entry name" value="AGR C 984p-like"/>
    <property type="match status" value="1"/>
</dbReference>
<dbReference type="InterPro" id="IPR023157">
    <property type="entry name" value="AGR-C-984p-like_sf"/>
</dbReference>
<dbReference type="InterPro" id="IPR010626">
    <property type="entry name" value="DUF1217"/>
</dbReference>
<proteinExistence type="predicted"/>
<dbReference type="Proteomes" id="UP001597135">
    <property type="component" value="Unassembled WGS sequence"/>
</dbReference>